<evidence type="ECO:0000256" key="2">
    <source>
        <dbReference type="ARBA" id="ARBA00007958"/>
    </source>
</evidence>
<dbReference type="Gene3D" id="3.40.50.1000">
    <property type="entry name" value="HAD superfamily/HAD-like"/>
    <property type="match status" value="1"/>
</dbReference>
<dbReference type="Gene3D" id="1.10.150.400">
    <property type="match status" value="1"/>
</dbReference>
<dbReference type="NCBIfam" id="TIGR01549">
    <property type="entry name" value="HAD-SF-IA-v1"/>
    <property type="match status" value="1"/>
</dbReference>
<dbReference type="EMBL" id="PGCK01000016">
    <property type="protein sequence ID" value="MCD1296291.1"/>
    <property type="molecule type" value="Genomic_DNA"/>
</dbReference>
<dbReference type="SUPFAM" id="SSF56784">
    <property type="entry name" value="HAD-like"/>
    <property type="match status" value="1"/>
</dbReference>
<dbReference type="AlphaFoldDB" id="A0AAP2W8R7"/>
<dbReference type="InterPro" id="IPR006439">
    <property type="entry name" value="HAD-SF_hydro_IA"/>
</dbReference>
<gene>
    <name evidence="6" type="ORF">CUJ83_14910</name>
</gene>
<keyword evidence="3" id="KW-0479">Metal-binding</keyword>
<comment type="cofactor">
    <cofactor evidence="1">
        <name>Mg(2+)</name>
        <dbReference type="ChEBI" id="CHEBI:18420"/>
    </cofactor>
</comment>
<organism evidence="6 7">
    <name type="scientific">Methanooceanicella nereidis</name>
    <dbReference type="NCBI Taxonomy" id="2052831"/>
    <lineage>
        <taxon>Archaea</taxon>
        <taxon>Methanobacteriati</taxon>
        <taxon>Methanobacteriota</taxon>
        <taxon>Stenosarchaea group</taxon>
        <taxon>Methanomicrobia</taxon>
        <taxon>Methanocellales</taxon>
        <taxon>Methanocellaceae</taxon>
        <taxon>Methanooceanicella</taxon>
    </lineage>
</organism>
<proteinExistence type="inferred from homology"/>
<dbReference type="Proteomes" id="UP001320159">
    <property type="component" value="Unassembled WGS sequence"/>
</dbReference>
<reference evidence="6 7" key="1">
    <citation type="submission" date="2017-11" db="EMBL/GenBank/DDBJ databases">
        <title>Isolation and Characterization of Family Methanocellaceae Species from Potential Methane Hydrate Area Offshore Southwestern Taiwan.</title>
        <authorList>
            <person name="Zhang W.-L."/>
            <person name="Chen W.-C."/>
            <person name="Lai M.-C."/>
            <person name="Chen S.-C."/>
        </authorList>
    </citation>
    <scope>NUCLEOTIDE SEQUENCE [LARGE SCALE GENOMIC DNA]</scope>
    <source>
        <strain evidence="6 7">CWC-04</strain>
    </source>
</reference>
<dbReference type="GO" id="GO:0044281">
    <property type="term" value="P:small molecule metabolic process"/>
    <property type="evidence" value="ECO:0007669"/>
    <property type="project" value="UniProtKB-ARBA"/>
</dbReference>
<keyword evidence="5" id="KW-0460">Magnesium</keyword>
<evidence type="ECO:0000256" key="1">
    <source>
        <dbReference type="ARBA" id="ARBA00001946"/>
    </source>
</evidence>
<dbReference type="RefSeq" id="WP_230743291.1">
    <property type="nucleotide sequence ID" value="NZ_PGCK01000016.1"/>
</dbReference>
<dbReference type="SFLD" id="SFLDG01129">
    <property type="entry name" value="C1.5:_HAD__Beta-PGM__Phosphata"/>
    <property type="match status" value="1"/>
</dbReference>
<dbReference type="PRINTS" id="PR00413">
    <property type="entry name" value="HADHALOGNASE"/>
</dbReference>
<comment type="caution">
    <text evidence="6">The sequence shown here is derived from an EMBL/GenBank/DDBJ whole genome shotgun (WGS) entry which is preliminary data.</text>
</comment>
<dbReference type="GO" id="GO:0046872">
    <property type="term" value="F:metal ion binding"/>
    <property type="evidence" value="ECO:0007669"/>
    <property type="project" value="UniProtKB-KW"/>
</dbReference>
<protein>
    <submittedName>
        <fullName evidence="6">HAD family hydrolase</fullName>
    </submittedName>
</protein>
<dbReference type="Pfam" id="PF00702">
    <property type="entry name" value="Hydrolase"/>
    <property type="match status" value="1"/>
</dbReference>
<dbReference type="InterPro" id="IPR051400">
    <property type="entry name" value="HAD-like_hydrolase"/>
</dbReference>
<keyword evidence="7" id="KW-1185">Reference proteome</keyword>
<dbReference type="GO" id="GO:0016791">
    <property type="term" value="F:phosphatase activity"/>
    <property type="evidence" value="ECO:0007669"/>
    <property type="project" value="TreeGrafter"/>
</dbReference>
<comment type="similarity">
    <text evidence="2">Belongs to the HAD-like hydrolase superfamily.</text>
</comment>
<name>A0AAP2W8R7_9EURY</name>
<evidence type="ECO:0000256" key="5">
    <source>
        <dbReference type="ARBA" id="ARBA00022842"/>
    </source>
</evidence>
<evidence type="ECO:0000313" key="6">
    <source>
        <dbReference type="EMBL" id="MCD1296291.1"/>
    </source>
</evidence>
<dbReference type="PANTHER" id="PTHR46470:SF2">
    <property type="entry name" value="GLYCERALDEHYDE 3-PHOSPHATE PHOSPHATASE"/>
    <property type="match status" value="1"/>
</dbReference>
<accession>A0AAP2W8R7</accession>
<dbReference type="NCBIfam" id="TIGR01509">
    <property type="entry name" value="HAD-SF-IA-v3"/>
    <property type="match status" value="1"/>
</dbReference>
<evidence type="ECO:0000256" key="4">
    <source>
        <dbReference type="ARBA" id="ARBA00022801"/>
    </source>
</evidence>
<sequence length="254" mass="29179">MINTVTFDVWNTLLIHEFYDERMKFARMECIRSAMNKAGFDFSFKDMEKAYEHTENCLMELWSRERDLDLDGHLKLFLEGLGISRYDGYVEMIRKPYSQVLLRFSPGAIDGAEDLLRTLKSKGYRIGLISNTGRTPGITMRILLDRMGLSRYFDSMTFSNEVGYIKPNKKIFEMSLANFGISPQECVHVGDSMLLDVYGAKSCGMKTIHFTKYSAEFEKYAQKYYNAKGRHEDPDEVVGSLPEVSDAIRRLGGP</sequence>
<dbReference type="SFLD" id="SFLDS00003">
    <property type="entry name" value="Haloacid_Dehalogenase"/>
    <property type="match status" value="1"/>
</dbReference>
<keyword evidence="4 6" id="KW-0378">Hydrolase</keyword>
<dbReference type="PANTHER" id="PTHR46470">
    <property type="entry name" value="N-ACYLNEURAMINATE-9-PHOSPHATASE"/>
    <property type="match status" value="1"/>
</dbReference>
<evidence type="ECO:0000313" key="7">
    <source>
        <dbReference type="Proteomes" id="UP001320159"/>
    </source>
</evidence>
<dbReference type="InterPro" id="IPR036412">
    <property type="entry name" value="HAD-like_sf"/>
</dbReference>
<evidence type="ECO:0000256" key="3">
    <source>
        <dbReference type="ARBA" id="ARBA00022723"/>
    </source>
</evidence>
<dbReference type="InterPro" id="IPR023214">
    <property type="entry name" value="HAD_sf"/>
</dbReference>